<dbReference type="PRINTS" id="PR00503">
    <property type="entry name" value="BROMODOMAIN"/>
</dbReference>
<keyword evidence="9" id="KW-1185">Reference proteome</keyword>
<dbReference type="Gene3D" id="1.20.920.10">
    <property type="entry name" value="Bromodomain-like"/>
    <property type="match status" value="1"/>
</dbReference>
<dbReference type="Gene3D" id="3.40.50.300">
    <property type="entry name" value="P-loop containing nucleotide triphosphate hydrolases"/>
    <property type="match status" value="1"/>
</dbReference>
<dbReference type="Gene3D" id="1.10.8.60">
    <property type="match status" value="1"/>
</dbReference>
<dbReference type="Proteomes" id="UP001432322">
    <property type="component" value="Unassembled WGS sequence"/>
</dbReference>
<dbReference type="GO" id="GO:0005524">
    <property type="term" value="F:ATP binding"/>
    <property type="evidence" value="ECO:0007669"/>
    <property type="project" value="UniProtKB-KW"/>
</dbReference>
<organism evidence="8 9">
    <name type="scientific">Pristionchus fissidentatus</name>
    <dbReference type="NCBI Taxonomy" id="1538716"/>
    <lineage>
        <taxon>Eukaryota</taxon>
        <taxon>Metazoa</taxon>
        <taxon>Ecdysozoa</taxon>
        <taxon>Nematoda</taxon>
        <taxon>Chromadorea</taxon>
        <taxon>Rhabditida</taxon>
        <taxon>Rhabditina</taxon>
        <taxon>Diplogasteromorpha</taxon>
        <taxon>Diplogasteroidea</taxon>
        <taxon>Neodiplogasteridae</taxon>
        <taxon>Pristionchus</taxon>
    </lineage>
</organism>
<evidence type="ECO:0000313" key="9">
    <source>
        <dbReference type="Proteomes" id="UP001432322"/>
    </source>
</evidence>
<gene>
    <name evidence="8" type="ORF">PFISCL1PPCAC_16744</name>
</gene>
<feature type="compositionally biased region" description="Basic and acidic residues" evidence="6">
    <location>
        <begin position="867"/>
        <end position="880"/>
    </location>
</feature>
<dbReference type="SUPFAM" id="SSF47370">
    <property type="entry name" value="Bromodomain"/>
    <property type="match status" value="1"/>
</dbReference>
<dbReference type="SMART" id="SM00382">
    <property type="entry name" value="AAA"/>
    <property type="match status" value="1"/>
</dbReference>
<comment type="caution">
    <text evidence="8">The sequence shown here is derived from an EMBL/GenBank/DDBJ whole genome shotgun (WGS) entry which is preliminary data.</text>
</comment>
<name>A0AAV5W0T1_9BILA</name>
<evidence type="ECO:0000259" key="7">
    <source>
        <dbReference type="PROSITE" id="PS50014"/>
    </source>
</evidence>
<dbReference type="GO" id="GO:0003682">
    <property type="term" value="F:chromatin binding"/>
    <property type="evidence" value="ECO:0007669"/>
    <property type="project" value="TreeGrafter"/>
</dbReference>
<dbReference type="InterPro" id="IPR045199">
    <property type="entry name" value="ATAD2-like"/>
</dbReference>
<accession>A0AAV5W0T1</accession>
<dbReference type="InterPro" id="IPR001487">
    <property type="entry name" value="Bromodomain"/>
</dbReference>
<evidence type="ECO:0000256" key="5">
    <source>
        <dbReference type="PROSITE-ProRule" id="PRU00035"/>
    </source>
</evidence>
<feature type="domain" description="Bromo" evidence="7">
    <location>
        <begin position="659"/>
        <end position="729"/>
    </location>
</feature>
<feature type="compositionally biased region" description="Polar residues" evidence="6">
    <location>
        <begin position="831"/>
        <end position="845"/>
    </location>
</feature>
<sequence length="1062" mass="118345">MRNLEKRHEMRKTQREFRRRMARSDSSSTDATDAEAGGSGTKRRGSSRRDDDDERFEKRKEKSMAKSRQRFLPINMSAKDMASSTNVVRERLRQQGASCSDIDPMSIDNTVMFDQVGGLDAHLQTLKEVVLFPMMYPEIFDRFKINPPKGCIFYGPPGTGKTLVARALANECAKGSKKVAFFMRKGADCLSKWVGESERQLRLLFDQAYAMRPSIIFFDEIDGLAPVRSSRQDQIHASIVSTLLALMDGLDSRGEVVVIGATNRLDTIDPALRRPGRFDRELKFSLPDSSARRDILEIHTKDWGACKPAPEVIEWLADGSSGYCGADLKFLCTEAVLIALRERYPHIYMSSERLVLDPNQVVIEQRHMQDAMRRITPASRRDLSIPCRPMEPRTSLILKRTLDALMNTRIPAGYRQSTGGASQNGIGSSQLEKVVKALESAPVVPAVRLLLTGSPRRADTGQSSFLLPALLSKLDHLPIFSLAVGKLFADGRPEETLAQTMQAALRAAATTPAILLLPNIDQWYAVVPVSVSHMLATALENLTGFTSLLFLATCDGTLEGAAGGGAADVKKLFRAVNVFEVPVPTDAERRAYMEYIVRPALVPPKKFDPAAYPAPPVATATDAAPRKLSDREISELTKMHEGQVREFRIFLRDIIARLMRDRRFHIFNNPVEVEDAHDYYEIIANPICMSDMMNKIDKNEYSDPDQFVADINLIMSNALEYNPPDTEGRIIRHNAVALRDMCDALLDMELDEKFVEKMQESARLLREAGVKLKKEELPFTKTMPQKFTRSAAAAGFVNDCTEEGGDMKKEKEEEHEGEESGEEEEMDHDGPSTSAAVHTPKTPQSARKKKRRFGTYSSTTKRKSSTKRTDRVTSHSKTPESMEGAAVQQKAVVAAAAAAHDDQAAESMDSIDVSSRGRASDESGSGDALETGSDERAERESGRSHSGSSPDKSGEEGEQPTLAARAEGGNEKQKKEENGEKMDIEEEKKKEGEEEVFKIDENAVKEVVEKCTVLTRDWPAPELERLAAALIHEIDLKRESWDRRSLPATLREIAEKWHYEDE</sequence>
<evidence type="ECO:0000313" key="8">
    <source>
        <dbReference type="EMBL" id="GMT25447.1"/>
    </source>
</evidence>
<dbReference type="GO" id="GO:0045815">
    <property type="term" value="P:transcription initiation-coupled chromatin remodeling"/>
    <property type="evidence" value="ECO:0007669"/>
    <property type="project" value="TreeGrafter"/>
</dbReference>
<evidence type="ECO:0000256" key="3">
    <source>
        <dbReference type="ARBA" id="ARBA00022840"/>
    </source>
</evidence>
<dbReference type="GO" id="GO:0005634">
    <property type="term" value="C:nucleus"/>
    <property type="evidence" value="ECO:0007669"/>
    <property type="project" value="TreeGrafter"/>
</dbReference>
<feature type="compositionally biased region" description="Acidic residues" evidence="6">
    <location>
        <begin position="815"/>
        <end position="827"/>
    </location>
</feature>
<dbReference type="InterPro" id="IPR003960">
    <property type="entry name" value="ATPase_AAA_CS"/>
</dbReference>
<dbReference type="AlphaFoldDB" id="A0AAV5W0T1"/>
<dbReference type="FunFam" id="3.40.50.300:FF:000061">
    <property type="entry name" value="ATPase family, AAA domain-containing 2"/>
    <property type="match status" value="1"/>
</dbReference>
<feature type="compositionally biased region" description="Basic and acidic residues" evidence="6">
    <location>
        <begin position="1"/>
        <end position="16"/>
    </location>
</feature>
<evidence type="ECO:0000256" key="2">
    <source>
        <dbReference type="ARBA" id="ARBA00022741"/>
    </source>
</evidence>
<keyword evidence="3" id="KW-0067">ATP-binding</keyword>
<dbReference type="GO" id="GO:0006334">
    <property type="term" value="P:nucleosome assembly"/>
    <property type="evidence" value="ECO:0007669"/>
    <property type="project" value="TreeGrafter"/>
</dbReference>
<dbReference type="PANTHER" id="PTHR23069:SF0">
    <property type="entry name" value="TAT-BINDING HOMOLOG 7"/>
    <property type="match status" value="1"/>
</dbReference>
<comment type="similarity">
    <text evidence="1">Belongs to the AAA ATPase family.</text>
</comment>
<dbReference type="PROSITE" id="PS50014">
    <property type="entry name" value="BROMODOMAIN_2"/>
    <property type="match status" value="1"/>
</dbReference>
<feature type="compositionally biased region" description="Basic and acidic residues" evidence="6">
    <location>
        <begin position="933"/>
        <end position="943"/>
    </location>
</feature>
<dbReference type="PANTHER" id="PTHR23069">
    <property type="entry name" value="AAA DOMAIN-CONTAINING"/>
    <property type="match status" value="1"/>
</dbReference>
<keyword evidence="4 5" id="KW-0103">Bromodomain</keyword>
<feature type="compositionally biased region" description="Basic and acidic residues" evidence="6">
    <location>
        <begin position="805"/>
        <end position="814"/>
    </location>
</feature>
<dbReference type="InterPro" id="IPR027417">
    <property type="entry name" value="P-loop_NTPase"/>
</dbReference>
<evidence type="ECO:0000256" key="4">
    <source>
        <dbReference type="ARBA" id="ARBA00023117"/>
    </source>
</evidence>
<feature type="region of interest" description="Disordered" evidence="6">
    <location>
        <begin position="1"/>
        <end position="78"/>
    </location>
</feature>
<feature type="compositionally biased region" description="Basic and acidic residues" evidence="6">
    <location>
        <begin position="968"/>
        <end position="994"/>
    </location>
</feature>
<feature type="compositionally biased region" description="Low complexity" evidence="6">
    <location>
        <begin position="24"/>
        <end position="36"/>
    </location>
</feature>
<dbReference type="EMBL" id="BTSY01000004">
    <property type="protein sequence ID" value="GMT25447.1"/>
    <property type="molecule type" value="Genomic_DNA"/>
</dbReference>
<dbReference type="InterPro" id="IPR036427">
    <property type="entry name" value="Bromodomain-like_sf"/>
</dbReference>
<evidence type="ECO:0000256" key="1">
    <source>
        <dbReference type="ARBA" id="ARBA00006914"/>
    </source>
</evidence>
<feature type="region of interest" description="Disordered" evidence="6">
    <location>
        <begin position="794"/>
        <end position="994"/>
    </location>
</feature>
<dbReference type="PROSITE" id="PS00674">
    <property type="entry name" value="AAA"/>
    <property type="match status" value="1"/>
</dbReference>
<feature type="compositionally biased region" description="Basic and acidic residues" evidence="6">
    <location>
        <begin position="47"/>
        <end position="64"/>
    </location>
</feature>
<dbReference type="InterPro" id="IPR003593">
    <property type="entry name" value="AAA+_ATPase"/>
</dbReference>
<dbReference type="GO" id="GO:0006337">
    <property type="term" value="P:nucleosome disassembly"/>
    <property type="evidence" value="ECO:0007669"/>
    <property type="project" value="TreeGrafter"/>
</dbReference>
<keyword evidence="2" id="KW-0547">Nucleotide-binding</keyword>
<proteinExistence type="inferred from homology"/>
<evidence type="ECO:0000256" key="6">
    <source>
        <dbReference type="SAM" id="MobiDB-lite"/>
    </source>
</evidence>
<reference evidence="8" key="1">
    <citation type="submission" date="2023-10" db="EMBL/GenBank/DDBJ databases">
        <title>Genome assembly of Pristionchus species.</title>
        <authorList>
            <person name="Yoshida K."/>
            <person name="Sommer R.J."/>
        </authorList>
    </citation>
    <scope>NUCLEOTIDE SEQUENCE</scope>
    <source>
        <strain evidence="8">RS5133</strain>
    </source>
</reference>
<dbReference type="Pfam" id="PF00439">
    <property type="entry name" value="Bromodomain"/>
    <property type="match status" value="1"/>
</dbReference>
<dbReference type="InterPro" id="IPR003959">
    <property type="entry name" value="ATPase_AAA_core"/>
</dbReference>
<dbReference type="SUPFAM" id="SSF52540">
    <property type="entry name" value="P-loop containing nucleoside triphosphate hydrolases"/>
    <property type="match status" value="2"/>
</dbReference>
<dbReference type="InterPro" id="IPR041569">
    <property type="entry name" value="AAA_lid_3"/>
</dbReference>
<feature type="compositionally biased region" description="Low complexity" evidence="6">
    <location>
        <begin position="885"/>
        <end position="898"/>
    </location>
</feature>
<dbReference type="GO" id="GO:0042393">
    <property type="term" value="F:histone binding"/>
    <property type="evidence" value="ECO:0007669"/>
    <property type="project" value="TreeGrafter"/>
</dbReference>
<dbReference type="Pfam" id="PF00004">
    <property type="entry name" value="AAA"/>
    <property type="match status" value="1"/>
</dbReference>
<protein>
    <recommendedName>
        <fullName evidence="7">Bromo domain-containing protein</fullName>
    </recommendedName>
</protein>
<dbReference type="Pfam" id="PF17862">
    <property type="entry name" value="AAA_lid_3"/>
    <property type="match status" value="1"/>
</dbReference>
<dbReference type="SMART" id="SM00297">
    <property type="entry name" value="BROMO"/>
    <property type="match status" value="1"/>
</dbReference>
<dbReference type="GO" id="GO:0016887">
    <property type="term" value="F:ATP hydrolysis activity"/>
    <property type="evidence" value="ECO:0007669"/>
    <property type="project" value="InterPro"/>
</dbReference>